<protein>
    <submittedName>
        <fullName evidence="6">Alpha-mannosidase</fullName>
    </submittedName>
</protein>
<feature type="domain" description="Glycoside hydrolase family 38 central" evidence="5">
    <location>
        <begin position="284"/>
        <end position="362"/>
    </location>
</feature>
<reference evidence="6 7" key="1">
    <citation type="submission" date="2017-08" db="EMBL/GenBank/DDBJ databases">
        <title>Draft Genome Sequence of Hafnia alvei CITHA-6 Isolated from Raw Bovine Milk.</title>
        <authorList>
            <person name="Culligan E.P."/>
            <person name="Mcsweeney A."/>
            <person name="O'Doherty C."/>
            <person name="Gleeson E."/>
            <person name="O'Riordan D."/>
            <person name="Sleator R.D."/>
        </authorList>
    </citation>
    <scope>NUCLEOTIDE SEQUENCE [LARGE SCALE GENOMIC DNA]</scope>
    <source>
        <strain evidence="6 7">CITHA-6</strain>
    </source>
</reference>
<dbReference type="OrthoDB" id="9764050at2"/>
<dbReference type="PANTHER" id="PTHR46017">
    <property type="entry name" value="ALPHA-MANNOSIDASE 2C1"/>
    <property type="match status" value="1"/>
</dbReference>
<keyword evidence="7" id="KW-1185">Reference proteome</keyword>
<dbReference type="InterPro" id="IPR041147">
    <property type="entry name" value="GH38_C"/>
</dbReference>
<dbReference type="GO" id="GO:0004559">
    <property type="term" value="F:alpha-mannosidase activity"/>
    <property type="evidence" value="ECO:0007669"/>
    <property type="project" value="InterPro"/>
</dbReference>
<dbReference type="Gene3D" id="1.20.1270.50">
    <property type="entry name" value="Glycoside hydrolase family 38, central domain"/>
    <property type="match status" value="1"/>
</dbReference>
<dbReference type="Pfam" id="PF01074">
    <property type="entry name" value="Glyco_hydro_38N"/>
    <property type="match status" value="1"/>
</dbReference>
<dbReference type="AlphaFoldDB" id="A0A2A2MFP3"/>
<dbReference type="Pfam" id="PF09261">
    <property type="entry name" value="Alpha-mann_mid"/>
    <property type="match status" value="1"/>
</dbReference>
<accession>A0A2A2MFP3</accession>
<dbReference type="GO" id="GO:0030246">
    <property type="term" value="F:carbohydrate binding"/>
    <property type="evidence" value="ECO:0007669"/>
    <property type="project" value="InterPro"/>
</dbReference>
<dbReference type="Pfam" id="PF17677">
    <property type="entry name" value="Glyco_hydro38C2"/>
    <property type="match status" value="1"/>
</dbReference>
<dbReference type="GO" id="GO:0009313">
    <property type="term" value="P:oligosaccharide catabolic process"/>
    <property type="evidence" value="ECO:0007669"/>
    <property type="project" value="TreeGrafter"/>
</dbReference>
<dbReference type="NCBIfam" id="NF007331">
    <property type="entry name" value="PRK09819.1"/>
    <property type="match status" value="1"/>
</dbReference>
<evidence type="ECO:0000313" key="6">
    <source>
        <dbReference type="EMBL" id="PAV97916.1"/>
    </source>
</evidence>
<dbReference type="CDD" id="cd10815">
    <property type="entry name" value="GH38N_AMII_EcMngB_like"/>
    <property type="match status" value="1"/>
</dbReference>
<comment type="similarity">
    <text evidence="1">Belongs to the glycosyl hydrolase 38 family.</text>
</comment>
<dbReference type="InterPro" id="IPR011330">
    <property type="entry name" value="Glyco_hydro/deAcase_b/a-brl"/>
</dbReference>
<dbReference type="InterPro" id="IPR037094">
    <property type="entry name" value="Glyco_hydro_38_cen_sf"/>
</dbReference>
<dbReference type="PANTHER" id="PTHR46017:SF2">
    <property type="entry name" value="MANNOSYLGLYCERATE HYDROLASE"/>
    <property type="match status" value="1"/>
</dbReference>
<evidence type="ECO:0000313" key="7">
    <source>
        <dbReference type="Proteomes" id="UP000218796"/>
    </source>
</evidence>
<dbReference type="Proteomes" id="UP000218796">
    <property type="component" value="Unassembled WGS sequence"/>
</dbReference>
<dbReference type="InterPro" id="IPR011682">
    <property type="entry name" value="Glyco_hydro_38_C"/>
</dbReference>
<dbReference type="InterPro" id="IPR027291">
    <property type="entry name" value="Glyco_hydro_38_N_sf"/>
</dbReference>
<comment type="caution">
    <text evidence="6">The sequence shown here is derived from an EMBL/GenBank/DDBJ whole genome shotgun (WGS) entry which is preliminary data.</text>
</comment>
<dbReference type="GO" id="GO:0046872">
    <property type="term" value="F:metal ion binding"/>
    <property type="evidence" value="ECO:0007669"/>
    <property type="project" value="UniProtKB-KW"/>
</dbReference>
<dbReference type="Gene3D" id="2.70.98.30">
    <property type="entry name" value="Golgi alpha-mannosidase II, domain 4"/>
    <property type="match status" value="1"/>
</dbReference>
<dbReference type="Gene3D" id="3.20.110.10">
    <property type="entry name" value="Glycoside hydrolase 38, N terminal domain"/>
    <property type="match status" value="1"/>
</dbReference>
<evidence type="ECO:0000256" key="2">
    <source>
        <dbReference type="ARBA" id="ARBA00022723"/>
    </source>
</evidence>
<dbReference type="InterPro" id="IPR015341">
    <property type="entry name" value="Glyco_hydro_38_cen"/>
</dbReference>
<dbReference type="InterPro" id="IPR011013">
    <property type="entry name" value="Gal_mutarotase_sf_dom"/>
</dbReference>
<dbReference type="GO" id="GO:0006013">
    <property type="term" value="P:mannose metabolic process"/>
    <property type="evidence" value="ECO:0007669"/>
    <property type="project" value="InterPro"/>
</dbReference>
<keyword evidence="3" id="KW-0378">Hydrolase</keyword>
<sequence length="884" mass="101182">MTNSTTKTTSRVHITPHMHWDREWYFTTEESRVLLVNNMEEILQRLEQDADYKFYVLDGQTAILEDYFSVCPHNRERVKALVQAGKLIVGPWYTQTDTMMVSAESIVRNLMYGMRDCLSLGEPMKIGYLPDSFSMSSQLPHIFNGFGITRAMFWRGCSERHGTDKTEFLWQSNDGSEVTTQVLPLGYAIGKYLPSDEAGLRDRLDKYFPVLEQASITKDILLPNGHDQMPLQQNIFAVMDKLREIYPDREFILSRFEEVFDRIEAIHDQLPVLRGEFNDGKYMRVHRTISSTRMDIKQAHAAIENKIVNILEPLCAIAWSLGFDYHHGLFEKMWKEILKNHAHDSISCCCSDKVHQEVMSRFILADDMAESLIQFTLRKIADNLHNQHEISDSLTLFNFSPYARDEVINTTIRIRANAFRLTDNEGKEVPYFIRASREIDPGLVDRQIVHYGNYDPFMEFDIQLERRLPAMGYTTLRITQADTQLLSNEDNHDQALENAFYRITVNTNGSLNIFDKQADIHYEQALLLENGGDDGDEYDYSPPRAEWLMTSEQAQAQTEFIHQPLQSIAVIQFAQPVPASLAERATHCASLSMPVTLCVTLAKNSRRIDVDITLENLAEDHRLRVLIPTPFPSQNVLADNPFGTMTRPTRDPAMQHWEQDGWKEAPIPVWQMLNFAALQGDNAGMALFTQGLREFEIVGEQNDTFALTLFRSVGVLGKEELLLRPGRPSGIKLPTPDSQMKGKHHFQFALFGFTGTALEAGVPQFARDYLTPIRCYNKMPYNAMKLNLAPHQIPHHYSLLEMPRIGVMLSALKKAEDRDELIIRCYNPSEQAPAMGEVSIHPQTIHWSEAGMDEILREETQYQPGDMGNFAPCQSKTFSFALKK</sequence>
<dbReference type="SUPFAM" id="SSF88713">
    <property type="entry name" value="Glycoside hydrolase/deacetylase"/>
    <property type="match status" value="1"/>
</dbReference>
<evidence type="ECO:0000259" key="5">
    <source>
        <dbReference type="SMART" id="SM00872"/>
    </source>
</evidence>
<dbReference type="InterPro" id="IPR028995">
    <property type="entry name" value="Glyco_hydro_57/38_cen_sf"/>
</dbReference>
<dbReference type="Pfam" id="PF07748">
    <property type="entry name" value="Glyco_hydro_38C"/>
    <property type="match status" value="1"/>
</dbReference>
<dbReference type="SMART" id="SM00872">
    <property type="entry name" value="Alpha-mann_mid"/>
    <property type="match status" value="1"/>
</dbReference>
<dbReference type="SUPFAM" id="SSF74650">
    <property type="entry name" value="Galactose mutarotase-like"/>
    <property type="match status" value="1"/>
</dbReference>
<evidence type="ECO:0000256" key="3">
    <source>
        <dbReference type="ARBA" id="ARBA00022801"/>
    </source>
</evidence>
<keyword evidence="2" id="KW-0479">Metal-binding</keyword>
<organism evidence="6 7">
    <name type="scientific">Hafnia paralvei</name>
    <dbReference type="NCBI Taxonomy" id="546367"/>
    <lineage>
        <taxon>Bacteria</taxon>
        <taxon>Pseudomonadati</taxon>
        <taxon>Pseudomonadota</taxon>
        <taxon>Gammaproteobacteria</taxon>
        <taxon>Enterobacterales</taxon>
        <taxon>Hafniaceae</taxon>
        <taxon>Hafnia</taxon>
    </lineage>
</organism>
<evidence type="ECO:0000256" key="1">
    <source>
        <dbReference type="ARBA" id="ARBA00009792"/>
    </source>
</evidence>
<evidence type="ECO:0000256" key="4">
    <source>
        <dbReference type="ARBA" id="ARBA00023295"/>
    </source>
</evidence>
<proteinExistence type="inferred from homology"/>
<gene>
    <name evidence="6" type="ORF">CJD50_00055</name>
</gene>
<dbReference type="InterPro" id="IPR000602">
    <property type="entry name" value="Glyco_hydro_38_N"/>
</dbReference>
<dbReference type="SUPFAM" id="SSF88688">
    <property type="entry name" value="Families 57/38 glycoside transferase middle domain"/>
    <property type="match status" value="1"/>
</dbReference>
<dbReference type="RefSeq" id="WP_039187406.1">
    <property type="nucleotide sequence ID" value="NZ_CAUFSP010000002.1"/>
</dbReference>
<name>A0A2A2MFP3_9GAMM</name>
<dbReference type="EMBL" id="NQMS01000001">
    <property type="protein sequence ID" value="PAV97916.1"/>
    <property type="molecule type" value="Genomic_DNA"/>
</dbReference>
<keyword evidence="4" id="KW-0326">Glycosidase</keyword>